<dbReference type="InterPro" id="IPR046348">
    <property type="entry name" value="SIS_dom_sf"/>
</dbReference>
<comment type="caution">
    <text evidence="10">The sequence shown here is derived from an EMBL/GenBank/DDBJ whole genome shotgun (WGS) entry which is preliminary data.</text>
</comment>
<dbReference type="GO" id="GO:1901135">
    <property type="term" value="P:carbohydrate derivative metabolic process"/>
    <property type="evidence" value="ECO:0007669"/>
    <property type="project" value="InterPro"/>
</dbReference>
<sequence>MILAEKQVEWLGVAQSVMEIEAQAIEAAAKHLDGNLTRAVEIILSHSGKVVVSGIGKSGHVAQKIAATLCSTGTPAVFLHAAEAVHGDLGVYTPGDPTILVSKSGSSEELVRLTPILRQFRSALIAIVGNLESHLAHVADVVLDARVQREADPLGIVPTASTVVALALGDALAAALMVARQFTEQDFVRFHPAGQLGRNLYLHVGDVMHRLQEIAWVEPETPLREVVIAMTRFPLGAACVLDQFNHLIGLITDGDVRRALQKFDDIRPLRAKDVMTPNPIRVTPEVTLGRAAEIMENRPSQISVLPVVDNESGTCLGLIRLHDIYLGAR</sequence>
<evidence type="ECO:0000256" key="7">
    <source>
        <dbReference type="PROSITE-ProRule" id="PRU00703"/>
    </source>
</evidence>
<organism evidence="10 11">
    <name type="scientific">Thermanaerothrix daxensis</name>
    <dbReference type="NCBI Taxonomy" id="869279"/>
    <lineage>
        <taxon>Bacteria</taxon>
        <taxon>Bacillati</taxon>
        <taxon>Chloroflexota</taxon>
        <taxon>Anaerolineae</taxon>
        <taxon>Anaerolineales</taxon>
        <taxon>Anaerolineaceae</taxon>
        <taxon>Thermanaerothrix</taxon>
    </lineage>
</organism>
<dbReference type="NCBIfam" id="TIGR00393">
    <property type="entry name" value="kpsF"/>
    <property type="match status" value="1"/>
</dbReference>
<protein>
    <submittedName>
        <fullName evidence="10">KpsF/GutQ family protein</fullName>
    </submittedName>
</protein>
<dbReference type="PROSITE" id="PS51371">
    <property type="entry name" value="CBS"/>
    <property type="match status" value="2"/>
</dbReference>
<dbReference type="CDD" id="cd05014">
    <property type="entry name" value="SIS_Kpsf"/>
    <property type="match status" value="1"/>
</dbReference>
<evidence type="ECO:0000256" key="2">
    <source>
        <dbReference type="ARBA" id="ARBA00022737"/>
    </source>
</evidence>
<feature type="site" description="Catalytically relevant" evidence="6">
    <location>
        <position position="191"/>
    </location>
</feature>
<dbReference type="Proteomes" id="UP000050544">
    <property type="component" value="Unassembled WGS sequence"/>
</dbReference>
<dbReference type="InterPro" id="IPR000644">
    <property type="entry name" value="CBS_dom"/>
</dbReference>
<dbReference type="PATRIC" id="fig|869279.4.peg.1263"/>
<feature type="binding site" evidence="5">
    <location>
        <position position="80"/>
    </location>
    <ligand>
        <name>Zn(2+)</name>
        <dbReference type="ChEBI" id="CHEBI:29105"/>
    </ligand>
</feature>
<feature type="domain" description="CBS" evidence="8">
    <location>
        <begin position="275"/>
        <end position="329"/>
    </location>
</feature>
<dbReference type="InterPro" id="IPR050986">
    <property type="entry name" value="GutQ/KpsF_isomerases"/>
</dbReference>
<proteinExistence type="inferred from homology"/>
<dbReference type="GO" id="GO:0097367">
    <property type="term" value="F:carbohydrate derivative binding"/>
    <property type="evidence" value="ECO:0007669"/>
    <property type="project" value="InterPro"/>
</dbReference>
<dbReference type="GO" id="GO:0019146">
    <property type="term" value="F:arabinose-5-phosphate isomerase activity"/>
    <property type="evidence" value="ECO:0007669"/>
    <property type="project" value="UniProtKB-ARBA"/>
</dbReference>
<dbReference type="InterPro" id="IPR046342">
    <property type="entry name" value="CBS_dom_sf"/>
</dbReference>
<evidence type="ECO:0000256" key="3">
    <source>
        <dbReference type="ARBA" id="ARBA00023122"/>
    </source>
</evidence>
<evidence type="ECO:0000256" key="6">
    <source>
        <dbReference type="PIRSR" id="PIRSR004692-3"/>
    </source>
</evidence>
<feature type="site" description="Catalytically relevant" evidence="6">
    <location>
        <position position="57"/>
    </location>
</feature>
<dbReference type="PANTHER" id="PTHR42745">
    <property type="match status" value="1"/>
</dbReference>
<feature type="site" description="Catalytically relevant" evidence="6">
    <location>
        <position position="150"/>
    </location>
</feature>
<keyword evidence="11" id="KW-1185">Reference proteome</keyword>
<feature type="domain" description="CBS" evidence="8">
    <location>
        <begin position="208"/>
        <end position="266"/>
    </location>
</feature>
<dbReference type="InterPro" id="IPR004800">
    <property type="entry name" value="KdsD/KpsF-type"/>
</dbReference>
<dbReference type="PANTHER" id="PTHR42745:SF1">
    <property type="entry name" value="ARABINOSE 5-PHOSPHATE ISOMERASE KDSD"/>
    <property type="match status" value="1"/>
</dbReference>
<dbReference type="PIRSF" id="PIRSF004692">
    <property type="entry name" value="KdsD_KpsF"/>
    <property type="match status" value="1"/>
</dbReference>
<dbReference type="GO" id="GO:0046872">
    <property type="term" value="F:metal ion binding"/>
    <property type="evidence" value="ECO:0007669"/>
    <property type="project" value="UniProtKB-KW"/>
</dbReference>
<dbReference type="EMBL" id="LGKO01000002">
    <property type="protein sequence ID" value="KPL84650.1"/>
    <property type="molecule type" value="Genomic_DNA"/>
</dbReference>
<feature type="domain" description="SIS" evidence="9">
    <location>
        <begin position="39"/>
        <end position="182"/>
    </location>
</feature>
<dbReference type="STRING" id="869279.SE15_06285"/>
<evidence type="ECO:0000313" key="11">
    <source>
        <dbReference type="Proteomes" id="UP000050544"/>
    </source>
</evidence>
<dbReference type="PROSITE" id="PS51464">
    <property type="entry name" value="SIS"/>
    <property type="match status" value="1"/>
</dbReference>
<dbReference type="Pfam" id="PF01380">
    <property type="entry name" value="SIS"/>
    <property type="match status" value="1"/>
</dbReference>
<keyword evidence="2" id="KW-0677">Repeat</keyword>
<dbReference type="InterPro" id="IPR035474">
    <property type="entry name" value="SIS_Kpsf"/>
</dbReference>
<evidence type="ECO:0000313" key="10">
    <source>
        <dbReference type="EMBL" id="KPL84650.1"/>
    </source>
</evidence>
<dbReference type="AlphaFoldDB" id="A0A0N8GQU2"/>
<dbReference type="CDD" id="cd04604">
    <property type="entry name" value="CBS_pair_SIS_assoc"/>
    <property type="match status" value="1"/>
</dbReference>
<dbReference type="Pfam" id="PF00571">
    <property type="entry name" value="CBS"/>
    <property type="match status" value="2"/>
</dbReference>
<evidence type="ECO:0000256" key="5">
    <source>
        <dbReference type="PIRSR" id="PIRSR004692-2"/>
    </source>
</evidence>
<evidence type="ECO:0000256" key="1">
    <source>
        <dbReference type="ARBA" id="ARBA00008165"/>
    </source>
</evidence>
<dbReference type="OrthoDB" id="9790355at2"/>
<keyword evidence="5" id="KW-0479">Metal-binding</keyword>
<accession>A0A0N8GQU2</accession>
<evidence type="ECO:0000259" key="8">
    <source>
        <dbReference type="PROSITE" id="PS51371"/>
    </source>
</evidence>
<reference evidence="10 11" key="1">
    <citation type="submission" date="2015-07" db="EMBL/GenBank/DDBJ databases">
        <title>Whole genome sequence of Thermanaerothrix daxensis DSM 23592.</title>
        <authorList>
            <person name="Hemp J."/>
            <person name="Ward L.M."/>
            <person name="Pace L.A."/>
            <person name="Fischer W.W."/>
        </authorList>
    </citation>
    <scope>NUCLEOTIDE SEQUENCE [LARGE SCALE GENOMIC DNA]</scope>
    <source>
        <strain evidence="10 11">GNS-1</strain>
    </source>
</reference>
<dbReference type="Gene3D" id="3.10.580.10">
    <property type="entry name" value="CBS-domain"/>
    <property type="match status" value="1"/>
</dbReference>
<comment type="similarity">
    <text evidence="1 4">Belongs to the SIS family. GutQ/KpsF subfamily.</text>
</comment>
<dbReference type="InterPro" id="IPR001347">
    <property type="entry name" value="SIS_dom"/>
</dbReference>
<keyword evidence="3 7" id="KW-0129">CBS domain</keyword>
<dbReference type="SUPFAM" id="SSF53697">
    <property type="entry name" value="SIS domain"/>
    <property type="match status" value="1"/>
</dbReference>
<dbReference type="RefSeq" id="WP_054521212.1">
    <property type="nucleotide sequence ID" value="NZ_LGKO01000002.1"/>
</dbReference>
<dbReference type="FunFam" id="3.40.50.10490:FF:000011">
    <property type="entry name" value="Arabinose 5-phosphate isomerase"/>
    <property type="match status" value="1"/>
</dbReference>
<keyword evidence="5" id="KW-0862">Zinc</keyword>
<evidence type="ECO:0000259" key="9">
    <source>
        <dbReference type="PROSITE" id="PS51464"/>
    </source>
</evidence>
<evidence type="ECO:0000256" key="4">
    <source>
        <dbReference type="PIRNR" id="PIRNR004692"/>
    </source>
</evidence>
<gene>
    <name evidence="10" type="ORF">SE15_06285</name>
</gene>
<dbReference type="Gene3D" id="3.40.50.10490">
    <property type="entry name" value="Glucose-6-phosphate isomerase like protein, domain 1"/>
    <property type="match status" value="1"/>
</dbReference>
<feature type="site" description="Catalytically relevant" evidence="6">
    <location>
        <position position="109"/>
    </location>
</feature>
<name>A0A0N8GQU2_9CHLR</name>
<dbReference type="GO" id="GO:0005975">
    <property type="term" value="P:carbohydrate metabolic process"/>
    <property type="evidence" value="ECO:0007669"/>
    <property type="project" value="InterPro"/>
</dbReference>
<dbReference type="SMART" id="SM00116">
    <property type="entry name" value="CBS"/>
    <property type="match status" value="2"/>
</dbReference>